<evidence type="ECO:0000256" key="1">
    <source>
        <dbReference type="SAM" id="MobiDB-lite"/>
    </source>
</evidence>
<evidence type="ECO:0000313" key="2">
    <source>
        <dbReference type="EMBL" id="KJA14867.1"/>
    </source>
</evidence>
<protein>
    <submittedName>
        <fullName evidence="2">Uncharacterized protein</fullName>
    </submittedName>
</protein>
<feature type="region of interest" description="Disordered" evidence="1">
    <location>
        <begin position="1"/>
        <end position="38"/>
    </location>
</feature>
<dbReference type="PANTHER" id="PTHR46579:SF1">
    <property type="entry name" value="F5_8 TYPE C DOMAIN-CONTAINING PROTEIN"/>
    <property type="match status" value="1"/>
</dbReference>
<dbReference type="AlphaFoldDB" id="A0A0D2KJQ3"/>
<accession>A0A0D2KJQ3</accession>
<organism evidence="2 3">
    <name type="scientific">Hypholoma sublateritium (strain FD-334 SS-4)</name>
    <dbReference type="NCBI Taxonomy" id="945553"/>
    <lineage>
        <taxon>Eukaryota</taxon>
        <taxon>Fungi</taxon>
        <taxon>Dikarya</taxon>
        <taxon>Basidiomycota</taxon>
        <taxon>Agaricomycotina</taxon>
        <taxon>Agaricomycetes</taxon>
        <taxon>Agaricomycetidae</taxon>
        <taxon>Agaricales</taxon>
        <taxon>Agaricineae</taxon>
        <taxon>Strophariaceae</taxon>
        <taxon>Hypholoma</taxon>
    </lineage>
</organism>
<name>A0A0D2KJQ3_HYPSF</name>
<reference evidence="3" key="1">
    <citation type="submission" date="2014-04" db="EMBL/GenBank/DDBJ databases">
        <title>Evolutionary Origins and Diversification of the Mycorrhizal Mutualists.</title>
        <authorList>
            <consortium name="DOE Joint Genome Institute"/>
            <consortium name="Mycorrhizal Genomics Consortium"/>
            <person name="Kohler A."/>
            <person name="Kuo A."/>
            <person name="Nagy L.G."/>
            <person name="Floudas D."/>
            <person name="Copeland A."/>
            <person name="Barry K.W."/>
            <person name="Cichocki N."/>
            <person name="Veneault-Fourrey C."/>
            <person name="LaButti K."/>
            <person name="Lindquist E.A."/>
            <person name="Lipzen A."/>
            <person name="Lundell T."/>
            <person name="Morin E."/>
            <person name="Murat C."/>
            <person name="Riley R."/>
            <person name="Ohm R."/>
            <person name="Sun H."/>
            <person name="Tunlid A."/>
            <person name="Henrissat B."/>
            <person name="Grigoriev I.V."/>
            <person name="Hibbett D.S."/>
            <person name="Martin F."/>
        </authorList>
    </citation>
    <scope>NUCLEOTIDE SEQUENCE [LARGE SCALE GENOMIC DNA]</scope>
    <source>
        <strain evidence="3">FD-334 SS-4</strain>
    </source>
</reference>
<dbReference type="PANTHER" id="PTHR46579">
    <property type="entry name" value="F5/8 TYPE C DOMAIN-CONTAINING PROTEIN-RELATED"/>
    <property type="match status" value="1"/>
</dbReference>
<sequence length="901" mass="102014">MQDEERNAAEAAAARARLQLDQSPTPSDREEDQDDLNQDFAPREFSRVDHVRFAQEFIQEISEATYYNGKLDKTTIANLENPLEGPTDIEDPDTRLSLNLFISCGNASEQTYNSVRQDILACFPGTGVLSYHMVKKFVAEITGVYSISDDMCINSCHAFTGPFKDLDQCHVCNEPRFDPIEFACSGKQVPRQQATTIPLGPQLQALRRSKEGANAMCYRDKKTTEIIESFNAAYTVDELVYGDIFSGEDYLDLAEKHSLTEDDTTVMLSIDGAQLYQNKKSDTWIAVWVVLDYDPNTRYRQKHILPAVIIPGPNKAKYIDSLLFRSIHHLSALQRANNGAGLRVWDGIKEETVFSKTMFILGTADAVGLVELDGRVGHHGAHGCRLGSEMKGRHKPNSGHYCAAHLRPNDSPSADSNHADFDFRSDSVGSSRDTPEKYQAKLNLLVSSRDQAEYEQNRKSTGLSKPSILCGLHTERMLIVPLCNTQDLMHLIKINLGDLLLPLWRGTLRCDPTDNKATWDWAILTGDTWIAHGNYVASTTKYFPSSFHRPPRNPAEKINSGYKATEWYLYLFGLGPGLFRTLLPKKYWRHFCKLVHGVKAIMQRKITGKQLREAHSFLCQFVEEFELLYYQWRTDRLHFCRPSLHSLLHICPETHHIGPGAYYTQFTLERCIGNYGQKIRQPATPFANFMQIAVRESQLSALKTIFPVLDTETTASIPQYSHDLGNGFILLRPRTRYAKKLDGQEGIVVGNMTENLVIRKWGRLHLPNGQVARSLFSEERRTAQNKRNSRNVKFCQGEKHEFGEVQFYFMLEDAAGILKAYALISQYGPPDADMLEDSYQQLWACEYRGDQELKVISISDIVSVVSMQPLPPMDGEPGNLWFVVEKSGLDDIILTGYVDDL</sequence>
<evidence type="ECO:0000313" key="3">
    <source>
        <dbReference type="Proteomes" id="UP000054270"/>
    </source>
</evidence>
<proteinExistence type="predicted"/>
<gene>
    <name evidence="2" type="ORF">HYPSUDRAFT_149831</name>
</gene>
<keyword evidence="3" id="KW-1185">Reference proteome</keyword>
<dbReference type="Proteomes" id="UP000054270">
    <property type="component" value="Unassembled WGS sequence"/>
</dbReference>
<dbReference type="EMBL" id="KN817663">
    <property type="protein sequence ID" value="KJA14867.1"/>
    <property type="molecule type" value="Genomic_DNA"/>
</dbReference>
<feature type="region of interest" description="Disordered" evidence="1">
    <location>
        <begin position="405"/>
        <end position="435"/>
    </location>
</feature>
<dbReference type="OrthoDB" id="2669721at2759"/>
<dbReference type="STRING" id="945553.A0A0D2KJQ3"/>